<dbReference type="PANTHER" id="PTHR11920:SF504">
    <property type="entry name" value="GUANYLATE CYCLASE"/>
    <property type="match status" value="1"/>
</dbReference>
<dbReference type="GO" id="GO:0007168">
    <property type="term" value="P:receptor guanylyl cyclase signaling pathway"/>
    <property type="evidence" value="ECO:0007669"/>
    <property type="project" value="TreeGrafter"/>
</dbReference>
<dbReference type="GO" id="GO:0004383">
    <property type="term" value="F:guanylate cyclase activity"/>
    <property type="evidence" value="ECO:0007669"/>
    <property type="project" value="TreeGrafter"/>
</dbReference>
<evidence type="ECO:0000256" key="8">
    <source>
        <dbReference type="SAM" id="Phobius"/>
    </source>
</evidence>
<dbReference type="CDD" id="cd07302">
    <property type="entry name" value="CHD"/>
    <property type="match status" value="1"/>
</dbReference>
<dbReference type="InterPro" id="IPR001054">
    <property type="entry name" value="A/G_cyclase"/>
</dbReference>
<dbReference type="GO" id="GO:0001653">
    <property type="term" value="F:peptide receptor activity"/>
    <property type="evidence" value="ECO:0007669"/>
    <property type="project" value="TreeGrafter"/>
</dbReference>
<accession>A0A0K2TGC3</accession>
<evidence type="ECO:0000313" key="10">
    <source>
        <dbReference type="EMBL" id="CDW24905.1"/>
    </source>
</evidence>
<dbReference type="SUPFAM" id="SSF55073">
    <property type="entry name" value="Nucleotide cyclase"/>
    <property type="match status" value="1"/>
</dbReference>
<keyword evidence="6" id="KW-0325">Glycoprotein</keyword>
<evidence type="ECO:0000256" key="6">
    <source>
        <dbReference type="ARBA" id="ARBA00023180"/>
    </source>
</evidence>
<keyword evidence="7" id="KW-0456">Lyase</keyword>
<dbReference type="GO" id="GO:0004016">
    <property type="term" value="F:adenylate cyclase activity"/>
    <property type="evidence" value="ECO:0007669"/>
    <property type="project" value="TreeGrafter"/>
</dbReference>
<dbReference type="Gene3D" id="6.10.250.780">
    <property type="match status" value="1"/>
</dbReference>
<evidence type="ECO:0000256" key="4">
    <source>
        <dbReference type="ARBA" id="ARBA00022989"/>
    </source>
</evidence>
<evidence type="ECO:0000256" key="5">
    <source>
        <dbReference type="ARBA" id="ARBA00023136"/>
    </source>
</evidence>
<dbReference type="Gene3D" id="3.30.70.1230">
    <property type="entry name" value="Nucleotide cyclase"/>
    <property type="match status" value="1"/>
</dbReference>
<evidence type="ECO:0000256" key="7">
    <source>
        <dbReference type="ARBA" id="ARBA00023239"/>
    </source>
</evidence>
<dbReference type="GO" id="GO:0035556">
    <property type="term" value="P:intracellular signal transduction"/>
    <property type="evidence" value="ECO:0007669"/>
    <property type="project" value="InterPro"/>
</dbReference>
<keyword evidence="5 8" id="KW-0472">Membrane</keyword>
<keyword evidence="4 8" id="KW-1133">Transmembrane helix</keyword>
<dbReference type="PANTHER" id="PTHR11920">
    <property type="entry name" value="GUANYLYL CYCLASE"/>
    <property type="match status" value="1"/>
</dbReference>
<feature type="domain" description="Guanylate cyclase" evidence="9">
    <location>
        <begin position="429"/>
        <end position="565"/>
    </location>
</feature>
<dbReference type="Pfam" id="PF08376">
    <property type="entry name" value="NIT"/>
    <property type="match status" value="1"/>
</dbReference>
<dbReference type="InterPro" id="IPR029787">
    <property type="entry name" value="Nucleotide_cyclase"/>
</dbReference>
<proteinExistence type="predicted"/>
<dbReference type="Pfam" id="PF00211">
    <property type="entry name" value="Guanylate_cyc"/>
    <property type="match status" value="1"/>
</dbReference>
<evidence type="ECO:0000259" key="9">
    <source>
        <dbReference type="PROSITE" id="PS50125"/>
    </source>
</evidence>
<dbReference type="FunFam" id="3.30.70.1230:FF:000030">
    <property type="entry name" value="Si:ch211-215j19.12"/>
    <property type="match status" value="1"/>
</dbReference>
<dbReference type="InterPro" id="IPR050401">
    <property type="entry name" value="Cyclic_nucleotide_synthase"/>
</dbReference>
<evidence type="ECO:0000256" key="2">
    <source>
        <dbReference type="ARBA" id="ARBA00022692"/>
    </source>
</evidence>
<dbReference type="PROSITE" id="PS50125">
    <property type="entry name" value="GUANYLATE_CYCLASE_2"/>
    <property type="match status" value="1"/>
</dbReference>
<protein>
    <submittedName>
        <fullName evidence="10">Putative LOC100863861 [Apis florea]</fullName>
    </submittedName>
</protein>
<name>A0A0K2TGC3_LEPSM</name>
<dbReference type="AlphaFoldDB" id="A0A0K2TGC3"/>
<feature type="transmembrane region" description="Helical" evidence="8">
    <location>
        <begin position="350"/>
        <end position="370"/>
    </location>
</feature>
<dbReference type="InterPro" id="IPR013587">
    <property type="entry name" value="Nitrate/nitrite_sensing"/>
</dbReference>
<evidence type="ECO:0000256" key="1">
    <source>
        <dbReference type="ARBA" id="ARBA00004370"/>
    </source>
</evidence>
<dbReference type="EMBL" id="HACA01007544">
    <property type="protein sequence ID" value="CDW24905.1"/>
    <property type="molecule type" value="Transcribed_RNA"/>
</dbReference>
<sequence length="651" mass="73717">MSRRQDVRVSPFTGSVTISAEHDSDENSLAADLQAGFCKINPVTKTGQRLYMIHMLLLPFLPIAALIIQNAITLSDLLQYQKEVQNSGVKVDGATHLEKFITNMQRERSEVAFYIFTYGKQTLGFNLSERFKITDEALEKMPWPTMRVSKENEKMFKSKLRFQIRHGDFRQRISQDEEDINSILNWYNSADAVFLQHLSTGIKTTNSSAVWRYLIAYANLLRCIENLGIAVAYGIRYYGQGRITHDNYIQFIRHFTLGDEYLEQSKNYVPQVKEEYDVIKNKGGHYSTLAMSRKDVLNQVPRDANTDEALTFYQATYGYTEDLRVVIQDLRMRIKGIVDAELVAANQQQAFGIAILILVLIISPVIIFLVRNATVTIQVFSLSLSKKAQELKMEKKKADMLLFQILPQQIALNLTNKKSVFAERIESVTVLISDVVGFQEMVHTNTPVETVIFLNMLYKMFDTRTDKYEVYKVETVNDSFMVVSGVPAKIGQSLGNKHGSEIATLALDLQASSVGFITPNRPKERLQLRIGIHSGPLIAGVQSVGNKMPKYRLFGESVNIAAHLNATGEAHRIHVSVEAKLLLDTLGGFHFEKSGMIEMKAKGLVETFWLVSKEGAIFTEPREALEMYGTDDSPEYFENLSKYLSLEDDNV</sequence>
<keyword evidence="2 8" id="KW-0812">Transmembrane</keyword>
<dbReference type="GO" id="GO:0005886">
    <property type="term" value="C:plasma membrane"/>
    <property type="evidence" value="ECO:0007669"/>
    <property type="project" value="TreeGrafter"/>
</dbReference>
<keyword evidence="3" id="KW-0547">Nucleotide-binding</keyword>
<feature type="transmembrane region" description="Helical" evidence="8">
    <location>
        <begin position="50"/>
        <end position="72"/>
    </location>
</feature>
<dbReference type="GO" id="GO:0000166">
    <property type="term" value="F:nucleotide binding"/>
    <property type="evidence" value="ECO:0007669"/>
    <property type="project" value="UniProtKB-KW"/>
</dbReference>
<dbReference type="OrthoDB" id="1890790at2759"/>
<organism evidence="10">
    <name type="scientific">Lepeophtheirus salmonis</name>
    <name type="common">Salmon louse</name>
    <name type="synonym">Caligus salmonis</name>
    <dbReference type="NCBI Taxonomy" id="72036"/>
    <lineage>
        <taxon>Eukaryota</taxon>
        <taxon>Metazoa</taxon>
        <taxon>Ecdysozoa</taxon>
        <taxon>Arthropoda</taxon>
        <taxon>Crustacea</taxon>
        <taxon>Multicrustacea</taxon>
        <taxon>Hexanauplia</taxon>
        <taxon>Copepoda</taxon>
        <taxon>Siphonostomatoida</taxon>
        <taxon>Caligidae</taxon>
        <taxon>Lepeophtheirus</taxon>
    </lineage>
</organism>
<evidence type="ECO:0000256" key="3">
    <source>
        <dbReference type="ARBA" id="ARBA00022741"/>
    </source>
</evidence>
<dbReference type="SMART" id="SM00044">
    <property type="entry name" value="CYCc"/>
    <property type="match status" value="1"/>
</dbReference>
<comment type="subcellular location">
    <subcellularLocation>
        <location evidence="1">Membrane</location>
    </subcellularLocation>
</comment>
<reference evidence="10" key="1">
    <citation type="submission" date="2014-05" db="EMBL/GenBank/DDBJ databases">
        <authorList>
            <person name="Chronopoulou M."/>
        </authorList>
    </citation>
    <scope>NUCLEOTIDE SEQUENCE</scope>
    <source>
        <tissue evidence="10">Whole organism</tissue>
    </source>
</reference>